<dbReference type="PROSITE" id="PS52019">
    <property type="entry name" value="PKS_MFAS_DH"/>
    <property type="match status" value="1"/>
</dbReference>
<dbReference type="SMART" id="SM00827">
    <property type="entry name" value="PKS_AT"/>
    <property type="match status" value="1"/>
</dbReference>
<dbReference type="PROSITE" id="PS50075">
    <property type="entry name" value="CARRIER"/>
    <property type="match status" value="1"/>
</dbReference>
<dbReference type="KEGG" id="ska:CP970_00330"/>
<keyword evidence="3" id="KW-0596">Phosphopantetheine</keyword>
<dbReference type="InterPro" id="IPR001227">
    <property type="entry name" value="Ac_transferase_dom_sf"/>
</dbReference>
<dbReference type="GO" id="GO:0033068">
    <property type="term" value="P:macrolide biosynthetic process"/>
    <property type="evidence" value="ECO:0007669"/>
    <property type="project" value="UniProtKB-ARBA"/>
</dbReference>
<dbReference type="InterPro" id="IPR016036">
    <property type="entry name" value="Malonyl_transacylase_ACP-bd"/>
</dbReference>
<dbReference type="SUPFAM" id="SSF51735">
    <property type="entry name" value="NAD(P)-binding Rossmann-fold domains"/>
    <property type="match status" value="2"/>
</dbReference>
<dbReference type="Gene3D" id="1.10.1200.10">
    <property type="entry name" value="ACP-like"/>
    <property type="match status" value="1"/>
</dbReference>
<dbReference type="Proteomes" id="UP000325529">
    <property type="component" value="Chromosome"/>
</dbReference>
<evidence type="ECO:0000313" key="13">
    <source>
        <dbReference type="EMBL" id="QEU89616.1"/>
    </source>
</evidence>
<dbReference type="Pfam" id="PF16197">
    <property type="entry name" value="KAsynt_C_assoc"/>
    <property type="match status" value="1"/>
</dbReference>
<dbReference type="Pfam" id="PF21089">
    <property type="entry name" value="PKS_DH_N"/>
    <property type="match status" value="1"/>
</dbReference>
<dbReference type="InterPro" id="IPR049552">
    <property type="entry name" value="PKS_DH_N"/>
</dbReference>
<proteinExistence type="predicted"/>
<dbReference type="Gene3D" id="3.40.50.720">
    <property type="entry name" value="NAD(P)-binding Rossmann-like Domain"/>
    <property type="match status" value="1"/>
</dbReference>
<evidence type="ECO:0000256" key="9">
    <source>
        <dbReference type="PROSITE-ProRule" id="PRU01363"/>
    </source>
</evidence>
<dbReference type="Pfam" id="PF22953">
    <property type="entry name" value="SpnB_Rossmann"/>
    <property type="match status" value="1"/>
</dbReference>
<dbReference type="InterPro" id="IPR016035">
    <property type="entry name" value="Acyl_Trfase/lysoPLipase"/>
</dbReference>
<dbReference type="InterPro" id="IPR018201">
    <property type="entry name" value="Ketoacyl_synth_AS"/>
</dbReference>
<keyword evidence="8" id="KW-0012">Acyltransferase</keyword>
<dbReference type="InterPro" id="IPR049551">
    <property type="entry name" value="PKS_DH_C"/>
</dbReference>
<dbReference type="Gene3D" id="3.40.47.10">
    <property type="match status" value="2"/>
</dbReference>
<dbReference type="Gene3D" id="3.40.366.10">
    <property type="entry name" value="Malonyl-Coenzyme A Acyl Carrier Protein, domain 2"/>
    <property type="match status" value="1"/>
</dbReference>
<dbReference type="FunFam" id="1.10.1200.10:FF:000007">
    <property type="entry name" value="Probable polyketide synthase pks17"/>
    <property type="match status" value="1"/>
</dbReference>
<evidence type="ECO:0000256" key="2">
    <source>
        <dbReference type="ARBA" id="ARBA00004792"/>
    </source>
</evidence>
<dbReference type="PANTHER" id="PTHR43775">
    <property type="entry name" value="FATTY ACID SYNTHASE"/>
    <property type="match status" value="1"/>
</dbReference>
<dbReference type="InterPro" id="IPR009081">
    <property type="entry name" value="PP-bd_ACP"/>
</dbReference>
<dbReference type="InterPro" id="IPR036291">
    <property type="entry name" value="NAD(P)-bd_dom_sf"/>
</dbReference>
<dbReference type="InterPro" id="IPR055123">
    <property type="entry name" value="SpnB-like_Rossmann"/>
</dbReference>
<dbReference type="Pfam" id="PF08990">
    <property type="entry name" value="Docking"/>
    <property type="match status" value="1"/>
</dbReference>
<dbReference type="SUPFAM" id="SSF101173">
    <property type="entry name" value="Docking domain B of the erythromycin polyketide synthase (DEBS)"/>
    <property type="match status" value="1"/>
</dbReference>
<dbReference type="SUPFAM" id="SSF53901">
    <property type="entry name" value="Thiolase-like"/>
    <property type="match status" value="2"/>
</dbReference>
<dbReference type="PANTHER" id="PTHR43775:SF51">
    <property type="entry name" value="INACTIVE PHENOLPHTHIOCEROL SYNTHESIS POLYKETIDE SYNTHASE TYPE I PKS1-RELATED"/>
    <property type="match status" value="1"/>
</dbReference>
<feature type="active site" description="Proton donor; for dehydratase activity" evidence="9">
    <location>
        <position position="1148"/>
    </location>
</feature>
<dbReference type="InterPro" id="IPR014030">
    <property type="entry name" value="Ketoacyl_synth_N"/>
</dbReference>
<dbReference type="Pfam" id="PF14765">
    <property type="entry name" value="PS-DH"/>
    <property type="match status" value="1"/>
</dbReference>
<evidence type="ECO:0000313" key="14">
    <source>
        <dbReference type="Proteomes" id="UP000325529"/>
    </source>
</evidence>
<dbReference type="InterPro" id="IPR049900">
    <property type="entry name" value="PKS_mFAS_DH"/>
</dbReference>
<dbReference type="InterPro" id="IPR036299">
    <property type="entry name" value="Polyketide_synth_docking_sf"/>
</dbReference>
<evidence type="ECO:0000256" key="4">
    <source>
        <dbReference type="ARBA" id="ARBA00022553"/>
    </source>
</evidence>
<dbReference type="Pfam" id="PF02801">
    <property type="entry name" value="Ketoacyl-synt_C"/>
    <property type="match status" value="1"/>
</dbReference>
<dbReference type="SUPFAM" id="SSF55048">
    <property type="entry name" value="Probable ACP-binding domain of malonyl-CoA ACP transacylase"/>
    <property type="match status" value="1"/>
</dbReference>
<keyword evidence="6" id="KW-0045">Antibiotic biosynthesis</keyword>
<feature type="region of interest" description="N-terminal hotdog fold" evidence="9">
    <location>
        <begin position="949"/>
        <end position="1075"/>
    </location>
</feature>
<dbReference type="Pfam" id="PF00698">
    <property type="entry name" value="Acyl_transf_1"/>
    <property type="match status" value="1"/>
</dbReference>
<evidence type="ECO:0000256" key="6">
    <source>
        <dbReference type="ARBA" id="ARBA00023194"/>
    </source>
</evidence>
<keyword evidence="4" id="KW-0597">Phosphoprotein</keyword>
<dbReference type="InterPro" id="IPR014043">
    <property type="entry name" value="Acyl_transferase_dom"/>
</dbReference>
<name>A0A5J6G8P6_STRKN</name>
<dbReference type="InterPro" id="IPR013968">
    <property type="entry name" value="PKS_KR"/>
</dbReference>
<dbReference type="Gene3D" id="3.30.70.3290">
    <property type="match status" value="1"/>
</dbReference>
<dbReference type="InterPro" id="IPR057326">
    <property type="entry name" value="KR_dom"/>
</dbReference>
<dbReference type="Pfam" id="PF08659">
    <property type="entry name" value="KR"/>
    <property type="match status" value="1"/>
</dbReference>
<keyword evidence="7" id="KW-0511">Multifunctional enzyme</keyword>
<sequence length="1935" mass="203057">MTNDEKLVDYLKRVAADLHETRQRLREVEDREHEPIAIVAAACRFPGGVRSPEDLWRLVESGTDAISDFPTDRGWDIEGIYDPDPEASGKTYLRQGGFLYEAGDFDAELFEISPREALAMDPQQRLMLESSWEVFERAGIDPKSLKGSRTGVFVGAAGTGYLTNMQRVPDGVEGYTGTGSFVSVVSGRVSYALGLEGPAITVDTACSSSLVGLHMAVQSLRSDECSLAVVGGVAVMPTPWVFVDFSRQRGLARDGRCKAFAASADGTAWAEGVGTLLVERLSDARRNGHQVLAVVRGSALNQDGASNGLTAPNGPSQQRVIRAALANARLAADEVDAVEAHGTGTTLGDPIEAQALLATYGKARPEDRSLWLGSIKSNLGHTAHAAGVASVIKMVMALQNEALPRTLHVDEPSPHVDWSTGAVRLLTDQVPWSSNGRPRRAGVSSFGISGTNAHVILEEAPRPAADEPGADPAPATDGAEAAAETRVLELPVAPWPIAAKSQNALRAQAGRLATFVENATAPDAYDIGHSLVTSRAELEHRAVLLVHDQESALTGLSALAQGVHAVDAVTGAVLPGAGRVAFVFPGQGSQWVGMAAGLLESSPVFAERLAECDAALEPYVDWSVVDVVSGIEGAPSLDDVVVVQCALWAVMVSLSALWRSTGVEPAAVIGHSQGEIAAAAVAGALSLEDAAKVVALRAAAIAEELSGKGGMMSIALPAEAVRERIASFGERVSVASVNGPSSTVVSGDPDALNELLVSCEADGVRARRIAVDYASHSVQVESIREQVITALRGIEPRTAEVPFYSTVTGSVIDTAGLDAEYWVTNLRQEVRFDHTVRNLLADGFGAFVECSAHPVLTVGLGETFEDTGSEAFALGTLRRDEGGPERFLTSAAEGYVRGLPVNWQTLYAGSETQHVDLPTYAFQHQRYWLESGALNVADAGGLGLGAAEHPLLGAAVQIAGEDQLLLTGRLSLQTHPWLADHAALDAVLVPGAAFVELALRAADEIGCEEIHELTLEAPLVLPEHGGVQVQISVGAPDGSGAREVTIHSRADELAGVDGAWTRHAVAVLAAVGGAAGDGLRAWPPAGAERVDVGSFYERVADVGYGYGPAFQGLRSAWRLGGEVFAEVELAQEQVADAGRFGLHPALLDAALHPAALLSGTPEGADGLRLPFAWSGVRLHAVGATTVRVRIGPSGDDAVSLTIADGTGAPVASVDSLVLRPVSPEQLRTADVSTRDALLRLDWAPLPVDTTAPVDTTGWATIGTGIAPDGSDQTSFDDLDALLARLDAEPSADVPRTVVASFRSSEDQQVPVDVQLPDVVRENAARALHLVQTWLADERLADTRLVVLTHRAIATAPDEDVTDLGHASLWGLVRAAQSEHPERFLLVDTDDHAMSGSDVLAGALSAAIAAGEPQIAIREGAALAPRVVRAAHAKSAGSGLDASGTVLITGGTGVLGGLLARHLVTEHGVRRLVLMSRRGGEAEGAAELLAELEAAGSDVEIVACDAADRDALAEVLDGIGSSLTGVVHAAGALDDGLVGSLTPERLREVLRPKVDAAVNLHELTRELDLSAFVLFSSVAGTLGNPGQANYAAANAFLDALAQRRRADGLPALSMIWGYWARTSELTGHLGTADVARYLRMGVTRMESEQGLALFDAALGARDDHAALVLSRLDFAALRGQATEGELRPLYRNLIRTPNRRVAEAGGDSGALLTRLSGLSEDEQLRFLLDLVRGRVASVLGHADGSTIEANRPFKELGFDSLTAVELRNRLNGVTGLRLPATLVFDYPTPVALAGFLRAEVVGGVRAGVVSGSSSASASASGVGVDEPVAIVGMACRYPGGVVSPEGLWDLVASGGDAVSVFPGDRGWDVEGLYDPDPDAVGSRMRVRVGSFMGLVSLMRGSLVFRRVRRWRWILSSVCCWRRRGRFSSGRVLIRGC</sequence>
<dbReference type="SUPFAM" id="SSF47336">
    <property type="entry name" value="ACP-like"/>
    <property type="match status" value="1"/>
</dbReference>
<evidence type="ECO:0000256" key="7">
    <source>
        <dbReference type="ARBA" id="ARBA00023268"/>
    </source>
</evidence>
<evidence type="ECO:0000256" key="8">
    <source>
        <dbReference type="ARBA" id="ARBA00023315"/>
    </source>
</evidence>
<dbReference type="GO" id="GO:0031177">
    <property type="term" value="F:phosphopantetheine binding"/>
    <property type="evidence" value="ECO:0007669"/>
    <property type="project" value="InterPro"/>
</dbReference>
<dbReference type="CDD" id="cd00833">
    <property type="entry name" value="PKS"/>
    <property type="match status" value="1"/>
</dbReference>
<dbReference type="PROSITE" id="PS00606">
    <property type="entry name" value="KS3_1"/>
    <property type="match status" value="1"/>
</dbReference>
<dbReference type="Pfam" id="PF00550">
    <property type="entry name" value="PP-binding"/>
    <property type="match status" value="1"/>
</dbReference>
<keyword evidence="5" id="KW-0808">Transferase</keyword>
<feature type="domain" description="PKS/mFAS DH" evidence="12">
    <location>
        <begin position="949"/>
        <end position="1227"/>
    </location>
</feature>
<dbReference type="PROSITE" id="PS00012">
    <property type="entry name" value="PHOSPHOPANTETHEINE"/>
    <property type="match status" value="1"/>
</dbReference>
<protein>
    <submittedName>
        <fullName evidence="13">SDR family NAD(P)-dependent oxidoreductase</fullName>
    </submittedName>
</protein>
<comment type="cofactor">
    <cofactor evidence="1">
        <name>pantetheine 4'-phosphate</name>
        <dbReference type="ChEBI" id="CHEBI:47942"/>
    </cofactor>
</comment>
<dbReference type="InterPro" id="IPR020807">
    <property type="entry name" value="PKS_DH"/>
</dbReference>
<dbReference type="EMBL" id="CP023699">
    <property type="protein sequence ID" value="QEU89616.1"/>
    <property type="molecule type" value="Genomic_DNA"/>
</dbReference>
<dbReference type="GO" id="GO:0006633">
    <property type="term" value="P:fatty acid biosynthetic process"/>
    <property type="evidence" value="ECO:0007669"/>
    <property type="project" value="InterPro"/>
</dbReference>
<dbReference type="InterPro" id="IPR036736">
    <property type="entry name" value="ACP-like_sf"/>
</dbReference>
<dbReference type="InterPro" id="IPR016039">
    <property type="entry name" value="Thiolase-like"/>
</dbReference>
<evidence type="ECO:0000256" key="1">
    <source>
        <dbReference type="ARBA" id="ARBA00001957"/>
    </source>
</evidence>
<gene>
    <name evidence="13" type="ORF">CP970_00330</name>
</gene>
<organism evidence="13 14">
    <name type="scientific">Streptomyces kanamyceticus</name>
    <dbReference type="NCBI Taxonomy" id="1967"/>
    <lineage>
        <taxon>Bacteria</taxon>
        <taxon>Bacillati</taxon>
        <taxon>Actinomycetota</taxon>
        <taxon>Actinomycetes</taxon>
        <taxon>Kitasatosporales</taxon>
        <taxon>Streptomycetaceae</taxon>
        <taxon>Streptomyces</taxon>
    </lineage>
</organism>
<dbReference type="InterPro" id="IPR042104">
    <property type="entry name" value="PKS_dehydratase_sf"/>
</dbReference>
<feature type="active site" description="Proton acceptor; for dehydratase activity" evidence="9">
    <location>
        <position position="981"/>
    </location>
</feature>
<dbReference type="SMART" id="SM00823">
    <property type="entry name" value="PKS_PP"/>
    <property type="match status" value="1"/>
</dbReference>
<evidence type="ECO:0000259" key="11">
    <source>
        <dbReference type="PROSITE" id="PS52004"/>
    </source>
</evidence>
<dbReference type="Gene3D" id="3.10.129.110">
    <property type="entry name" value="Polyketide synthase dehydratase"/>
    <property type="match status" value="1"/>
</dbReference>
<dbReference type="FunFam" id="3.40.366.10:FF:000002">
    <property type="entry name" value="Probable polyketide synthase 2"/>
    <property type="match status" value="1"/>
</dbReference>
<dbReference type="InterPro" id="IPR014031">
    <property type="entry name" value="Ketoacyl_synth_C"/>
</dbReference>
<dbReference type="SMART" id="SM00826">
    <property type="entry name" value="PKS_DH"/>
    <property type="match status" value="1"/>
</dbReference>
<evidence type="ECO:0000256" key="5">
    <source>
        <dbReference type="ARBA" id="ARBA00022679"/>
    </source>
</evidence>
<evidence type="ECO:0000259" key="10">
    <source>
        <dbReference type="PROSITE" id="PS50075"/>
    </source>
</evidence>
<dbReference type="SUPFAM" id="SSF52151">
    <property type="entry name" value="FabD/lysophospholipase-like"/>
    <property type="match status" value="1"/>
</dbReference>
<keyword evidence="14" id="KW-1185">Reference proteome</keyword>
<reference evidence="13 14" key="1">
    <citation type="submission" date="2017-09" db="EMBL/GenBank/DDBJ databases">
        <authorList>
            <person name="Lee N."/>
            <person name="Cho B.-K."/>
        </authorList>
    </citation>
    <scope>NUCLEOTIDE SEQUENCE [LARGE SCALE GENOMIC DNA]</scope>
    <source>
        <strain evidence="13 14">ATCC 12853</strain>
    </source>
</reference>
<dbReference type="CDD" id="cd08956">
    <property type="entry name" value="KR_3_FAS_SDR_x"/>
    <property type="match status" value="1"/>
</dbReference>
<feature type="domain" description="Ketosynthase family 3 (KS3)" evidence="11">
    <location>
        <begin position="33"/>
        <end position="459"/>
    </location>
</feature>
<dbReference type="SMART" id="SM00825">
    <property type="entry name" value="PKS_KS"/>
    <property type="match status" value="1"/>
</dbReference>
<comment type="pathway">
    <text evidence="2">Antibiotic biosynthesis.</text>
</comment>
<feature type="region of interest" description="C-terminal hotdog fold" evidence="9">
    <location>
        <begin position="1087"/>
        <end position="1227"/>
    </location>
</feature>
<dbReference type="SMART" id="SM00822">
    <property type="entry name" value="PKS_KR"/>
    <property type="match status" value="1"/>
</dbReference>
<dbReference type="Pfam" id="PF00109">
    <property type="entry name" value="ketoacyl-synt"/>
    <property type="match status" value="2"/>
</dbReference>
<feature type="domain" description="Carrier" evidence="10">
    <location>
        <begin position="1724"/>
        <end position="1799"/>
    </location>
</feature>
<dbReference type="SMART" id="SM01294">
    <property type="entry name" value="PKS_PP_betabranch"/>
    <property type="match status" value="1"/>
</dbReference>
<evidence type="ECO:0000259" key="12">
    <source>
        <dbReference type="PROSITE" id="PS52019"/>
    </source>
</evidence>
<dbReference type="InterPro" id="IPR020806">
    <property type="entry name" value="PKS_PP-bd"/>
</dbReference>
<dbReference type="InterPro" id="IPR020841">
    <property type="entry name" value="PKS_Beta-ketoAc_synthase_dom"/>
</dbReference>
<accession>A0A5J6G8P6</accession>
<dbReference type="InterPro" id="IPR006162">
    <property type="entry name" value="Ppantetheine_attach_site"/>
</dbReference>
<dbReference type="InterPro" id="IPR032821">
    <property type="entry name" value="PKS_assoc"/>
</dbReference>
<dbReference type="FunFam" id="3.40.47.10:FF:000019">
    <property type="entry name" value="Polyketide synthase type I"/>
    <property type="match status" value="1"/>
</dbReference>
<dbReference type="InterPro" id="IPR050091">
    <property type="entry name" value="PKS_NRPS_Biosynth_Enz"/>
</dbReference>
<dbReference type="GO" id="GO:0004315">
    <property type="term" value="F:3-oxoacyl-[acyl-carrier-protein] synthase activity"/>
    <property type="evidence" value="ECO:0007669"/>
    <property type="project" value="InterPro"/>
</dbReference>
<dbReference type="GO" id="GO:0004312">
    <property type="term" value="F:fatty acid synthase activity"/>
    <property type="evidence" value="ECO:0007669"/>
    <property type="project" value="TreeGrafter"/>
</dbReference>
<dbReference type="PROSITE" id="PS52004">
    <property type="entry name" value="KS3_2"/>
    <property type="match status" value="1"/>
</dbReference>
<evidence type="ECO:0000256" key="3">
    <source>
        <dbReference type="ARBA" id="ARBA00022450"/>
    </source>
</evidence>
<dbReference type="InterPro" id="IPR015083">
    <property type="entry name" value="NorB/c/GfsB-D-like_docking"/>
</dbReference>